<evidence type="ECO:0000256" key="9">
    <source>
        <dbReference type="ARBA" id="ARBA00022967"/>
    </source>
</evidence>
<keyword evidence="9" id="KW-1278">Translocase</keyword>
<feature type="transmembrane region" description="Helical" evidence="12">
    <location>
        <begin position="828"/>
        <end position="847"/>
    </location>
</feature>
<dbReference type="InterPro" id="IPR003593">
    <property type="entry name" value="AAA+_ATPase"/>
</dbReference>
<accession>A0ABT7J050</accession>
<feature type="transmembrane region" description="Helical" evidence="12">
    <location>
        <begin position="547"/>
        <end position="564"/>
    </location>
</feature>
<feature type="transmembrane region" description="Helical" evidence="12">
    <location>
        <begin position="696"/>
        <end position="717"/>
    </location>
</feature>
<dbReference type="Proteomes" id="UP001241926">
    <property type="component" value="Unassembled WGS sequence"/>
</dbReference>
<evidence type="ECO:0000259" key="13">
    <source>
        <dbReference type="PROSITE" id="PS50893"/>
    </source>
</evidence>
<evidence type="ECO:0000256" key="8">
    <source>
        <dbReference type="ARBA" id="ARBA00022840"/>
    </source>
</evidence>
<dbReference type="Gene3D" id="3.40.50.300">
    <property type="entry name" value="P-loop containing nucleotide triphosphate hydrolases"/>
    <property type="match status" value="2"/>
</dbReference>
<dbReference type="Pfam" id="PF02653">
    <property type="entry name" value="BPD_transp_2"/>
    <property type="match status" value="1"/>
</dbReference>
<keyword evidence="4" id="KW-0762">Sugar transport</keyword>
<dbReference type="InterPro" id="IPR027417">
    <property type="entry name" value="P-loop_NTPase"/>
</dbReference>
<reference evidence="14 15" key="1">
    <citation type="submission" date="2023-05" db="EMBL/GenBank/DDBJ databases">
        <title>Streptomyces fuscus sp. nov., a brown-black pigment producing actinomyces isolated from dry sand of Sea duck farm.</title>
        <authorList>
            <person name="Xie J."/>
            <person name="Shen N."/>
        </authorList>
    </citation>
    <scope>NUCLEOTIDE SEQUENCE [LARGE SCALE GENOMIC DNA]</scope>
    <source>
        <strain evidence="14 15">GXMU-J15</strain>
    </source>
</reference>
<feature type="transmembrane region" description="Helical" evidence="12">
    <location>
        <begin position="778"/>
        <end position="798"/>
    </location>
</feature>
<keyword evidence="15" id="KW-1185">Reference proteome</keyword>
<evidence type="ECO:0000313" key="15">
    <source>
        <dbReference type="Proteomes" id="UP001241926"/>
    </source>
</evidence>
<evidence type="ECO:0000256" key="10">
    <source>
        <dbReference type="ARBA" id="ARBA00022989"/>
    </source>
</evidence>
<sequence length="857" mass="90492">MDTARTRSRAPGAAVAAPPRGAVAMELLDAAKVFGSTTVLDGVSLSLRRGEVLGLLGENGAGKSTCVKILAGVHRPDRGVVRMGDRDLVLHGPADARRHGVAVVHQHPGLFGDLSIAENIHTGRLPRTRTGAVDFRLMREEAARWLAVLGLDRDPGLPVSELSTSEQQLVEIARALAGEAEVLILDEPTAALSAAEVATLEGVIHRLRERGVAMMFVGHRMEEIFRICDRLAVLRDGRLLKTVRSRDITQRDAVALMVGRELTDLYPEREVTPGDAVLQVNGLSRKGEFEDVDLTVRAGEIVGLAGLVGSGRTELARVLFGVRRPDSGEIRLNGEPVAPRSVADALSRGIAYVSEDRRGQSVIEEFSVLENATLPVIDKATRFGLVLRRAQLALVSGALERMKLRSAGYDQPVGALSGGNQQKVVLAKWLAVQPRLLILDEPTQGIDIGAKAEVHRIVNSLAEKGMAILLISSDLPELLGMSDRVLVMRHGSVAAEFDRDQATPYAVGLAATGVGEEGAPEARKASAEADRPSGRSLWARLRSRRETGLLMALLALVLPLSLLNPQFLSLGNLSDLTISAALLGTVALGQLLVMLTRNIDLSVSSVIGLTAFASASLIKDHPGLPIVVPVLLACAIGLVCGVFNGLVVSYGQVPSIVATLGTLALFRGIDAMMSAGKQVAAGEVPDAWLAWTAAKPLGVSVLIWISLALFAAAGFALGRTRQGRELYASGSNPAGARQIGIPVDRHVLAAFTVSGLLAGLVGALWASHYGTVDGQAAYGLELTVIASVVVGGVALRGGSGTVQQVALGTFTLLVIENVLTLVRVDSRYLQAVFGAVILVAVSFDAALARRRSHRRAV</sequence>
<keyword evidence="5 12" id="KW-0812">Transmembrane</keyword>
<keyword evidence="7" id="KW-0547">Nucleotide-binding</keyword>
<dbReference type="PROSITE" id="PS00211">
    <property type="entry name" value="ABC_TRANSPORTER_1"/>
    <property type="match status" value="1"/>
</dbReference>
<dbReference type="SUPFAM" id="SSF52540">
    <property type="entry name" value="P-loop containing nucleoside triphosphate hydrolases"/>
    <property type="match status" value="2"/>
</dbReference>
<evidence type="ECO:0000256" key="2">
    <source>
        <dbReference type="ARBA" id="ARBA00022448"/>
    </source>
</evidence>
<organism evidence="14 15">
    <name type="scientific">Streptomyces fuscus</name>
    <dbReference type="NCBI Taxonomy" id="3048495"/>
    <lineage>
        <taxon>Bacteria</taxon>
        <taxon>Bacillati</taxon>
        <taxon>Actinomycetota</taxon>
        <taxon>Actinomycetes</taxon>
        <taxon>Kitasatosporales</taxon>
        <taxon>Streptomycetaceae</taxon>
        <taxon>Streptomyces</taxon>
    </lineage>
</organism>
<feature type="domain" description="ABC transporter" evidence="13">
    <location>
        <begin position="271"/>
        <end position="515"/>
    </location>
</feature>
<dbReference type="EMBL" id="JASJUS010000015">
    <property type="protein sequence ID" value="MDL2078225.1"/>
    <property type="molecule type" value="Genomic_DNA"/>
</dbReference>
<evidence type="ECO:0000256" key="6">
    <source>
        <dbReference type="ARBA" id="ARBA00022737"/>
    </source>
</evidence>
<evidence type="ECO:0000256" key="7">
    <source>
        <dbReference type="ARBA" id="ARBA00022741"/>
    </source>
</evidence>
<feature type="transmembrane region" description="Helical" evidence="12">
    <location>
        <begin position="624"/>
        <end position="648"/>
    </location>
</feature>
<keyword evidence="2" id="KW-0813">Transport</keyword>
<dbReference type="PROSITE" id="PS50893">
    <property type="entry name" value="ABC_TRANSPORTER_2"/>
    <property type="match status" value="2"/>
</dbReference>
<dbReference type="Pfam" id="PF00005">
    <property type="entry name" value="ABC_tran"/>
    <property type="match status" value="2"/>
</dbReference>
<dbReference type="PANTHER" id="PTHR43790:SF3">
    <property type="entry name" value="D-ALLOSE IMPORT ATP-BINDING PROTEIN ALSA-RELATED"/>
    <property type="match status" value="1"/>
</dbReference>
<evidence type="ECO:0000256" key="5">
    <source>
        <dbReference type="ARBA" id="ARBA00022692"/>
    </source>
</evidence>
<name>A0ABT7J050_9ACTN</name>
<keyword evidence="10 12" id="KW-1133">Transmembrane helix</keyword>
<proteinExistence type="predicted"/>
<keyword evidence="11 12" id="KW-0472">Membrane</keyword>
<feature type="transmembrane region" description="Helical" evidence="12">
    <location>
        <begin position="576"/>
        <end position="594"/>
    </location>
</feature>
<evidence type="ECO:0000256" key="1">
    <source>
        <dbReference type="ARBA" id="ARBA00004651"/>
    </source>
</evidence>
<dbReference type="PANTHER" id="PTHR43790">
    <property type="entry name" value="CARBOHYDRATE TRANSPORT ATP-BINDING PROTEIN MG119-RELATED"/>
    <property type="match status" value="1"/>
</dbReference>
<dbReference type="CDD" id="cd03216">
    <property type="entry name" value="ABC_Carb_Monos_I"/>
    <property type="match status" value="1"/>
</dbReference>
<protein>
    <submittedName>
        <fullName evidence="14">ATP-binding cassette domain-containing protein</fullName>
    </submittedName>
</protein>
<evidence type="ECO:0000256" key="11">
    <source>
        <dbReference type="ARBA" id="ARBA00023136"/>
    </source>
</evidence>
<feature type="transmembrane region" description="Helical" evidence="12">
    <location>
        <begin position="601"/>
        <end position="618"/>
    </location>
</feature>
<evidence type="ECO:0000256" key="12">
    <source>
        <dbReference type="SAM" id="Phobius"/>
    </source>
</evidence>
<feature type="transmembrane region" description="Helical" evidence="12">
    <location>
        <begin position="805"/>
        <end position="822"/>
    </location>
</feature>
<dbReference type="InterPro" id="IPR050107">
    <property type="entry name" value="ABC_carbohydrate_import_ATPase"/>
</dbReference>
<dbReference type="InterPro" id="IPR017871">
    <property type="entry name" value="ABC_transporter-like_CS"/>
</dbReference>
<feature type="transmembrane region" description="Helical" evidence="12">
    <location>
        <begin position="655"/>
        <end position="676"/>
    </location>
</feature>
<comment type="caution">
    <text evidence="14">The sequence shown here is derived from an EMBL/GenBank/DDBJ whole genome shotgun (WGS) entry which is preliminary data.</text>
</comment>
<dbReference type="CDD" id="cd03215">
    <property type="entry name" value="ABC_Carb_Monos_II"/>
    <property type="match status" value="1"/>
</dbReference>
<evidence type="ECO:0000256" key="4">
    <source>
        <dbReference type="ARBA" id="ARBA00022597"/>
    </source>
</evidence>
<evidence type="ECO:0000256" key="3">
    <source>
        <dbReference type="ARBA" id="ARBA00022475"/>
    </source>
</evidence>
<dbReference type="CDD" id="cd06579">
    <property type="entry name" value="TM_PBP1_transp_AraH_like"/>
    <property type="match status" value="1"/>
</dbReference>
<keyword evidence="3" id="KW-1003">Cell membrane</keyword>
<dbReference type="GO" id="GO:0005524">
    <property type="term" value="F:ATP binding"/>
    <property type="evidence" value="ECO:0007669"/>
    <property type="project" value="UniProtKB-KW"/>
</dbReference>
<dbReference type="InterPro" id="IPR001851">
    <property type="entry name" value="ABC_transp_permease"/>
</dbReference>
<keyword evidence="8 14" id="KW-0067">ATP-binding</keyword>
<evidence type="ECO:0000313" key="14">
    <source>
        <dbReference type="EMBL" id="MDL2078225.1"/>
    </source>
</evidence>
<comment type="subcellular location">
    <subcellularLocation>
        <location evidence="1">Cell membrane</location>
        <topology evidence="1">Multi-pass membrane protein</topology>
    </subcellularLocation>
</comment>
<feature type="transmembrane region" description="Helical" evidence="12">
    <location>
        <begin position="747"/>
        <end position="766"/>
    </location>
</feature>
<gene>
    <name evidence="14" type="ORF">QNN03_17460</name>
</gene>
<dbReference type="SMART" id="SM00382">
    <property type="entry name" value="AAA"/>
    <property type="match status" value="2"/>
</dbReference>
<feature type="domain" description="ABC transporter" evidence="13">
    <location>
        <begin position="25"/>
        <end position="261"/>
    </location>
</feature>
<keyword evidence="6" id="KW-0677">Repeat</keyword>
<dbReference type="InterPro" id="IPR003439">
    <property type="entry name" value="ABC_transporter-like_ATP-bd"/>
</dbReference>